<organism evidence="5 6">
    <name type="scientific">Actinacidiphila cocklensis</name>
    <dbReference type="NCBI Taxonomy" id="887465"/>
    <lineage>
        <taxon>Bacteria</taxon>
        <taxon>Bacillati</taxon>
        <taxon>Actinomycetota</taxon>
        <taxon>Actinomycetes</taxon>
        <taxon>Kitasatosporales</taxon>
        <taxon>Streptomycetaceae</taxon>
        <taxon>Actinacidiphila</taxon>
    </lineage>
</organism>
<evidence type="ECO:0000256" key="3">
    <source>
        <dbReference type="ARBA" id="ARBA00022691"/>
    </source>
</evidence>
<dbReference type="GO" id="GO:0008168">
    <property type="term" value="F:methyltransferase activity"/>
    <property type="evidence" value="ECO:0007669"/>
    <property type="project" value="UniProtKB-KW"/>
</dbReference>
<dbReference type="SUPFAM" id="SSF53335">
    <property type="entry name" value="S-adenosyl-L-methionine-dependent methyltransferases"/>
    <property type="match status" value="1"/>
</dbReference>
<feature type="domain" description="Methyltransferase" evidence="4">
    <location>
        <begin position="58"/>
        <end position="149"/>
    </location>
</feature>
<dbReference type="RefSeq" id="WP_251483992.1">
    <property type="nucleotide sequence ID" value="NZ_CAJSLV010000001.1"/>
</dbReference>
<dbReference type="AlphaFoldDB" id="A0A9W4GNT1"/>
<evidence type="ECO:0000256" key="2">
    <source>
        <dbReference type="ARBA" id="ARBA00022679"/>
    </source>
</evidence>
<evidence type="ECO:0000259" key="4">
    <source>
        <dbReference type="Pfam" id="PF13649"/>
    </source>
</evidence>
<evidence type="ECO:0000313" key="5">
    <source>
        <dbReference type="EMBL" id="CAG6390882.1"/>
    </source>
</evidence>
<name>A0A9W4GNT1_9ACTN</name>
<accession>A0A9W4GNT1</accession>
<dbReference type="GO" id="GO:0032259">
    <property type="term" value="P:methylation"/>
    <property type="evidence" value="ECO:0007669"/>
    <property type="project" value="UniProtKB-KW"/>
</dbReference>
<keyword evidence="1 5" id="KW-0489">Methyltransferase</keyword>
<keyword evidence="3" id="KW-0949">S-adenosyl-L-methionine</keyword>
<proteinExistence type="predicted"/>
<dbReference type="CDD" id="cd02440">
    <property type="entry name" value="AdoMet_MTases"/>
    <property type="match status" value="1"/>
</dbReference>
<evidence type="ECO:0000313" key="6">
    <source>
        <dbReference type="Proteomes" id="UP001152519"/>
    </source>
</evidence>
<reference evidence="5" key="1">
    <citation type="submission" date="2021-05" db="EMBL/GenBank/DDBJ databases">
        <authorList>
            <person name="Arsene-Ploetze F."/>
        </authorList>
    </citation>
    <scope>NUCLEOTIDE SEQUENCE</scope>
    <source>
        <strain evidence="5">DSM 42138</strain>
    </source>
</reference>
<dbReference type="EMBL" id="CAJSLV010000001">
    <property type="protein sequence ID" value="CAG6390882.1"/>
    <property type="molecule type" value="Genomic_DNA"/>
</dbReference>
<dbReference type="Gene3D" id="3.40.50.150">
    <property type="entry name" value="Vaccinia Virus protein VP39"/>
    <property type="match status" value="1"/>
</dbReference>
<dbReference type="PANTHER" id="PTHR43464">
    <property type="entry name" value="METHYLTRANSFERASE"/>
    <property type="match status" value="1"/>
</dbReference>
<keyword evidence="6" id="KW-1185">Reference proteome</keyword>
<dbReference type="InterPro" id="IPR029063">
    <property type="entry name" value="SAM-dependent_MTases_sf"/>
</dbReference>
<sequence length="232" mass="25340">MSEQQGVDVDLGSVDFNIVYDGGELVPGLITKGVPWDTREPQPGVIEFEKRGRIRGSVLDAGCGLGDNAAYLAARGHTVAAFDASSSAIAQAKERHKSFDIEFFVANATEITGYEGRFDTVVDSALYHVLETDDRRQYLEALRRVTKEGAWLDMLVFANIPGGMPAPMSVPDDELKKSIADAGWEITSMKMGTFSGVEAIMDVFVKTFDVVPNTDSKGQIHVPTWLIEAHRV</sequence>
<evidence type="ECO:0000256" key="1">
    <source>
        <dbReference type="ARBA" id="ARBA00022603"/>
    </source>
</evidence>
<keyword evidence="2" id="KW-0808">Transferase</keyword>
<dbReference type="InterPro" id="IPR041698">
    <property type="entry name" value="Methyltransf_25"/>
</dbReference>
<dbReference type="Pfam" id="PF13649">
    <property type="entry name" value="Methyltransf_25"/>
    <property type="match status" value="1"/>
</dbReference>
<dbReference type="Proteomes" id="UP001152519">
    <property type="component" value="Unassembled WGS sequence"/>
</dbReference>
<gene>
    <name evidence="5" type="ORF">SCOCK_10350</name>
</gene>
<protein>
    <submittedName>
        <fullName evidence="5">Methyltransferase domain-containing protein</fullName>
    </submittedName>
</protein>
<comment type="caution">
    <text evidence="5">The sequence shown here is derived from an EMBL/GenBank/DDBJ whole genome shotgun (WGS) entry which is preliminary data.</text>
</comment>
<dbReference type="PANTHER" id="PTHR43464:SF19">
    <property type="entry name" value="UBIQUINONE BIOSYNTHESIS O-METHYLTRANSFERASE, MITOCHONDRIAL"/>
    <property type="match status" value="1"/>
</dbReference>